<proteinExistence type="inferred from homology"/>
<accession>A0ABD1RHC4</accession>
<comment type="similarity">
    <text evidence="1 3">Belongs to the EXO70 family.</text>
</comment>
<dbReference type="Proteomes" id="UP001604277">
    <property type="component" value="Unassembled WGS sequence"/>
</dbReference>
<gene>
    <name evidence="6" type="ORF">Fot_41117</name>
</gene>
<name>A0ABD1RHC4_9LAMI</name>
<evidence type="ECO:0000256" key="3">
    <source>
        <dbReference type="RuleBase" id="RU365026"/>
    </source>
</evidence>
<feature type="compositionally biased region" description="Low complexity" evidence="4">
    <location>
        <begin position="1"/>
        <end position="23"/>
    </location>
</feature>
<comment type="function">
    <text evidence="3">Component of the exocyst complex.</text>
</comment>
<dbReference type="InterPro" id="IPR004140">
    <property type="entry name" value="Exo70"/>
</dbReference>
<feature type="region of interest" description="Disordered" evidence="4">
    <location>
        <begin position="1"/>
        <end position="25"/>
    </location>
</feature>
<comment type="caution">
    <text evidence="6">The sequence shown here is derived from an EMBL/GenBank/DDBJ whole genome shotgun (WGS) entry which is preliminary data.</text>
</comment>
<dbReference type="GO" id="GO:0005737">
    <property type="term" value="C:cytoplasm"/>
    <property type="evidence" value="ECO:0007669"/>
    <property type="project" value="UniProtKB-ARBA"/>
</dbReference>
<dbReference type="Gene3D" id="1.20.1280.170">
    <property type="entry name" value="Exocyst complex component Exo70"/>
    <property type="match status" value="1"/>
</dbReference>
<keyword evidence="3" id="KW-0268">Exocytosis</keyword>
<dbReference type="AlphaFoldDB" id="A0ABD1RHC4"/>
<sequence>MRGSLFSRPSSPLHSHSSISPSLTPRHTFSETIMDENIDYAETIITKWDLDGPTYRKMSSLFGDDRTEAKKFIEAVTGLRNAMHHFVKINSSSEKLIRAQRLMQIAMKRLEKEFYSILSSNRYVLDSESVSSRHSRASTRSSISDFLEDEVLEEDESIQNRRTSATSEADKAALMAVADLKSIADCMIGSGYGKESVRIYDLIRKSIIDESLYNLGVEKLTASQIQKMEWDVLEAKIRSWLHAVKIAVKNLFYGERVLSDSVFSSSGKIAESCFAEISRDAAITLLGFPENFAKSKKILSPEKMFRALDLYETISDLWPEIEMIFSYDSLSAVKSQAVASLVKLGESIRLMLTQFELAIQKDSSKTPSTGGVHPLTRYVMNYLVFLGDYSGAVSDIVGDWTLNAQTPLPESYFSSPISGGAAVEDASSAVTVRLAWLILVLLCKLDGKASLYNDVAQSYLFLANNLNYVVSKVRNSNLGLLMGPEWISKHESKVKQYAGNYERMGWTKVMTSLPENPTAEISPQEVKEIFSLFNSSFEESYKKQSGWVIPDRRLREEIKISLAKKIVPGYRVFYEKHRGTNRREIGVESIVRYAPEDLNNYLSDLFFGNDVSGSTKTWSYETSSESSLSSRGR</sequence>
<protein>
    <recommendedName>
        <fullName evidence="3">Exocyst subunit Exo70 family protein</fullName>
    </recommendedName>
</protein>
<feature type="domain" description="Exocyst complex subunit Exo70 C-terminal" evidence="5">
    <location>
        <begin position="239"/>
        <end position="604"/>
    </location>
</feature>
<dbReference type="SUPFAM" id="SSF74788">
    <property type="entry name" value="Cullin repeat-like"/>
    <property type="match status" value="1"/>
</dbReference>
<evidence type="ECO:0000259" key="5">
    <source>
        <dbReference type="Pfam" id="PF03081"/>
    </source>
</evidence>
<evidence type="ECO:0000313" key="7">
    <source>
        <dbReference type="Proteomes" id="UP001604277"/>
    </source>
</evidence>
<keyword evidence="3" id="KW-0653">Protein transport</keyword>
<evidence type="ECO:0000256" key="2">
    <source>
        <dbReference type="ARBA" id="ARBA00022448"/>
    </source>
</evidence>
<evidence type="ECO:0000256" key="4">
    <source>
        <dbReference type="SAM" id="MobiDB-lite"/>
    </source>
</evidence>
<keyword evidence="7" id="KW-1185">Reference proteome</keyword>
<evidence type="ECO:0000313" key="6">
    <source>
        <dbReference type="EMBL" id="KAL2487825.1"/>
    </source>
</evidence>
<reference evidence="7" key="1">
    <citation type="submission" date="2024-07" db="EMBL/GenBank/DDBJ databases">
        <title>Two chromosome-level genome assemblies of Korean endemic species Abeliophyllum distichum and Forsythia ovata (Oleaceae).</title>
        <authorList>
            <person name="Jang H."/>
        </authorList>
    </citation>
    <scope>NUCLEOTIDE SEQUENCE [LARGE SCALE GENOMIC DNA]</scope>
</reference>
<dbReference type="FunFam" id="1.20.1280.170:FF:000003">
    <property type="entry name" value="Exocyst subunit Exo70 family protein"/>
    <property type="match status" value="1"/>
</dbReference>
<dbReference type="Pfam" id="PF20669">
    <property type="entry name" value="Exo70_N"/>
    <property type="match status" value="1"/>
</dbReference>
<dbReference type="EMBL" id="JBFOLJ010000012">
    <property type="protein sequence ID" value="KAL2487825.1"/>
    <property type="molecule type" value="Genomic_DNA"/>
</dbReference>
<dbReference type="InterPro" id="IPR016159">
    <property type="entry name" value="Cullin_repeat-like_dom_sf"/>
</dbReference>
<dbReference type="Pfam" id="PF03081">
    <property type="entry name" value="Exo70_C"/>
    <property type="match status" value="1"/>
</dbReference>
<dbReference type="PANTHER" id="PTHR12542:SF17">
    <property type="entry name" value="EXOCYST SUBUNIT EXO70 FAMILY PROTEIN"/>
    <property type="match status" value="1"/>
</dbReference>
<dbReference type="GO" id="GO:0006887">
    <property type="term" value="P:exocytosis"/>
    <property type="evidence" value="ECO:0007669"/>
    <property type="project" value="UniProtKB-KW"/>
</dbReference>
<evidence type="ECO:0000256" key="1">
    <source>
        <dbReference type="ARBA" id="ARBA00006756"/>
    </source>
</evidence>
<dbReference type="PANTHER" id="PTHR12542">
    <property type="entry name" value="EXOCYST COMPLEX PROTEIN EXO70"/>
    <property type="match status" value="1"/>
</dbReference>
<keyword evidence="2 3" id="KW-0813">Transport</keyword>
<dbReference type="GO" id="GO:0015031">
    <property type="term" value="P:protein transport"/>
    <property type="evidence" value="ECO:0007669"/>
    <property type="project" value="UniProtKB-KW"/>
</dbReference>
<organism evidence="6 7">
    <name type="scientific">Forsythia ovata</name>
    <dbReference type="NCBI Taxonomy" id="205694"/>
    <lineage>
        <taxon>Eukaryota</taxon>
        <taxon>Viridiplantae</taxon>
        <taxon>Streptophyta</taxon>
        <taxon>Embryophyta</taxon>
        <taxon>Tracheophyta</taxon>
        <taxon>Spermatophyta</taxon>
        <taxon>Magnoliopsida</taxon>
        <taxon>eudicotyledons</taxon>
        <taxon>Gunneridae</taxon>
        <taxon>Pentapetalae</taxon>
        <taxon>asterids</taxon>
        <taxon>lamiids</taxon>
        <taxon>Lamiales</taxon>
        <taxon>Oleaceae</taxon>
        <taxon>Forsythieae</taxon>
        <taxon>Forsythia</taxon>
    </lineage>
</organism>
<dbReference type="InterPro" id="IPR046364">
    <property type="entry name" value="Exo70_C"/>
</dbReference>